<dbReference type="GO" id="GO:0004414">
    <property type="term" value="F:homoserine O-acetyltransferase activity"/>
    <property type="evidence" value="ECO:0007669"/>
    <property type="project" value="UniProtKB-EC"/>
</dbReference>
<feature type="non-terminal residue" evidence="1">
    <location>
        <position position="1"/>
    </location>
</feature>
<protein>
    <submittedName>
        <fullName evidence="1">Homoserine acetyltransferase</fullName>
        <ecNumber evidence="1">2.3.1.31</ecNumber>
    </submittedName>
</protein>
<accession>A0AAJ0IVT6</accession>
<evidence type="ECO:0000313" key="1">
    <source>
        <dbReference type="EMBL" id="KHM91531.1"/>
    </source>
</evidence>
<keyword evidence="1" id="KW-0808">Transferase</keyword>
<evidence type="ECO:0000313" key="2">
    <source>
        <dbReference type="Proteomes" id="UP000030969"/>
    </source>
</evidence>
<sequence length="80" mass="8660">ESIDLHRIDPAQVKVPTVVVAVEGDRLVPLADMVSLVEGLGLRGSLRVLRSPYGHDAFLKEIDRIDAILTTALRLTGETA</sequence>
<keyword evidence="1" id="KW-0012">Acyltransferase</keyword>
<dbReference type="Proteomes" id="UP000030969">
    <property type="component" value="Unassembled WGS sequence"/>
</dbReference>
<name>A0AAJ0IVT6_9XANT</name>
<dbReference type="AlphaFoldDB" id="A0AAJ0IVT6"/>
<dbReference type="SUPFAM" id="SSF53474">
    <property type="entry name" value="alpha/beta-Hydrolases"/>
    <property type="match status" value="1"/>
</dbReference>
<dbReference type="EMBL" id="JSYJ01000156">
    <property type="protein sequence ID" value="KHM91531.1"/>
    <property type="molecule type" value="Genomic_DNA"/>
</dbReference>
<dbReference type="EC" id="2.3.1.31" evidence="1"/>
<reference evidence="1 2" key="1">
    <citation type="submission" date="2014-11" db="EMBL/GenBank/DDBJ databases">
        <title>Draft Genome Sequences of Xanthomonas vesicatoria Strains from the Balkan Peninsula.</title>
        <authorList>
            <person name="Vancheva T."/>
            <person name="Lefeuvre P."/>
            <person name="Bogatzevska N."/>
            <person name="Moncheva P."/>
            <person name="Koebnik R."/>
        </authorList>
    </citation>
    <scope>NUCLEOTIDE SEQUENCE [LARGE SCALE GENOMIC DNA]</scope>
    <source>
        <strain evidence="1 2">53M</strain>
    </source>
</reference>
<dbReference type="Gene3D" id="3.40.50.1820">
    <property type="entry name" value="alpha/beta hydrolase"/>
    <property type="match status" value="1"/>
</dbReference>
<organism evidence="1 2">
    <name type="scientific">Xanthomonas vesicatoria</name>
    <dbReference type="NCBI Taxonomy" id="56460"/>
    <lineage>
        <taxon>Bacteria</taxon>
        <taxon>Pseudomonadati</taxon>
        <taxon>Pseudomonadota</taxon>
        <taxon>Gammaproteobacteria</taxon>
        <taxon>Lysobacterales</taxon>
        <taxon>Lysobacteraceae</taxon>
        <taxon>Xanthomonas</taxon>
    </lineage>
</organism>
<dbReference type="InterPro" id="IPR029058">
    <property type="entry name" value="AB_hydrolase_fold"/>
</dbReference>
<proteinExistence type="predicted"/>
<gene>
    <name evidence="1" type="ORF">OR61_18830</name>
</gene>
<comment type="caution">
    <text evidence="1">The sequence shown here is derived from an EMBL/GenBank/DDBJ whole genome shotgun (WGS) entry which is preliminary data.</text>
</comment>